<keyword evidence="16" id="KW-1185">Reference proteome</keyword>
<comment type="function">
    <text evidence="12">Cystine/H(+) symporter that mediates export of cystine, the oxidized dimer of cysteine, from lysosomes. May play a role in the degradation of engulfed apoptotic cells.</text>
</comment>
<dbReference type="GO" id="GO:0005765">
    <property type="term" value="C:lysosomal membrane"/>
    <property type="evidence" value="ECO:0007669"/>
    <property type="project" value="UniProtKB-SubCell"/>
</dbReference>
<dbReference type="GO" id="GO:0015184">
    <property type="term" value="F:L-cystine transmembrane transporter activity"/>
    <property type="evidence" value="ECO:0007669"/>
    <property type="project" value="TreeGrafter"/>
</dbReference>
<keyword evidence="9" id="KW-0325">Glycoprotein</keyword>
<feature type="transmembrane region" description="Helical" evidence="14">
    <location>
        <begin position="315"/>
        <end position="334"/>
    </location>
</feature>
<evidence type="ECO:0000256" key="5">
    <source>
        <dbReference type="ARBA" id="ARBA00022737"/>
    </source>
</evidence>
<keyword evidence="5" id="KW-0677">Repeat</keyword>
<dbReference type="InterPro" id="IPR006603">
    <property type="entry name" value="PQ-loop_rpt"/>
</dbReference>
<dbReference type="AlphaFoldDB" id="A0AAN9G9D7"/>
<comment type="catalytic activity">
    <reaction evidence="11">
        <text>L-cystine(out) + H(+)(out) = L-cystine(in) + H(+)(in)</text>
        <dbReference type="Rhea" id="RHEA:66172"/>
        <dbReference type="ChEBI" id="CHEBI:15378"/>
        <dbReference type="ChEBI" id="CHEBI:35491"/>
    </reaction>
    <physiologicalReaction direction="left-to-right" evidence="11">
        <dbReference type="Rhea" id="RHEA:66173"/>
    </physiologicalReaction>
</comment>
<dbReference type="Gene3D" id="1.20.1280.290">
    <property type="match status" value="2"/>
</dbReference>
<evidence type="ECO:0000256" key="10">
    <source>
        <dbReference type="ARBA" id="ARBA00023228"/>
    </source>
</evidence>
<keyword evidence="10" id="KW-0458">Lysosome</keyword>
<keyword evidence="4 14" id="KW-0812">Transmembrane</keyword>
<evidence type="ECO:0000256" key="3">
    <source>
        <dbReference type="ARBA" id="ARBA00022448"/>
    </source>
</evidence>
<dbReference type="FunFam" id="1.20.1280.290:FF:000016">
    <property type="entry name" value="Cystinosin homolog"/>
    <property type="match status" value="1"/>
</dbReference>
<feature type="transmembrane region" description="Helical" evidence="14">
    <location>
        <begin position="216"/>
        <end position="237"/>
    </location>
</feature>
<evidence type="ECO:0000256" key="14">
    <source>
        <dbReference type="SAM" id="Phobius"/>
    </source>
</evidence>
<evidence type="ECO:0000256" key="11">
    <source>
        <dbReference type="ARBA" id="ARBA00048473"/>
    </source>
</evidence>
<name>A0AAN9G9D7_9CAEN</name>
<dbReference type="EMBL" id="JBAMIC010000011">
    <property type="protein sequence ID" value="KAK7100141.1"/>
    <property type="molecule type" value="Genomic_DNA"/>
</dbReference>
<evidence type="ECO:0000256" key="8">
    <source>
        <dbReference type="ARBA" id="ARBA00023136"/>
    </source>
</evidence>
<dbReference type="FunFam" id="1.20.1280.290:FF:000023">
    <property type="entry name" value="Cystinosin homolog"/>
    <property type="match status" value="1"/>
</dbReference>
<feature type="transmembrane region" description="Helical" evidence="14">
    <location>
        <begin position="135"/>
        <end position="156"/>
    </location>
</feature>
<evidence type="ECO:0000256" key="4">
    <source>
        <dbReference type="ARBA" id="ARBA00022692"/>
    </source>
</evidence>
<organism evidence="15 16">
    <name type="scientific">Littorina saxatilis</name>
    <dbReference type="NCBI Taxonomy" id="31220"/>
    <lineage>
        <taxon>Eukaryota</taxon>
        <taxon>Metazoa</taxon>
        <taxon>Spiralia</taxon>
        <taxon>Lophotrochozoa</taxon>
        <taxon>Mollusca</taxon>
        <taxon>Gastropoda</taxon>
        <taxon>Caenogastropoda</taxon>
        <taxon>Littorinimorpha</taxon>
        <taxon>Littorinoidea</taxon>
        <taxon>Littorinidae</taxon>
        <taxon>Littorina</taxon>
    </lineage>
</organism>
<feature type="transmembrane region" description="Helical" evidence="14">
    <location>
        <begin position="176"/>
        <end position="196"/>
    </location>
</feature>
<evidence type="ECO:0000256" key="2">
    <source>
        <dbReference type="ARBA" id="ARBA00006855"/>
    </source>
</evidence>
<comment type="caution">
    <text evidence="15">The sequence shown here is derived from an EMBL/GenBank/DDBJ whole genome shotgun (WGS) entry which is preliminary data.</text>
</comment>
<protein>
    <recommendedName>
        <fullName evidence="13">Cystinosin homolog</fullName>
    </recommendedName>
</protein>
<sequence length="406" mass="45632">MYFLDDVFTKGFASLCLLFYGLSTASAVTVQLSDSSLELQIGETTDLTISFSSALNETAELQFTYQVGDDITYTDDDELIKPLPNLTVYPGNTSITVKITGKSAGHVTLGINSSSPEFEDIQDAYVHIDVVHNSVLITINAVIGWMYFVAWSVSFYPQVYSNWKRKSVVGLNFDYLLYNITGFLAYAFFNVGMFWVDTVKKEYKSQHPGGINPVQLNDVIFSLHAVFVTAITIFQCVIYERGGQRLSKLVLVLVPGAWLFAAITLVVTLVHKITWLTYLYYFSYIKLGVTLIKYIPQAWMNYRRKSTMGWSIGNVLLDFTGGSLSVLQMFLLAFNSDDWSSIFGDPTKFGLGFFSMLFDVLFIVQHYCLYRGNEPYEQLDEEKEVLVNDGSVSGDGEPVPRVNTPC</sequence>
<feature type="transmembrane region" description="Helical" evidence="14">
    <location>
        <begin position="275"/>
        <end position="295"/>
    </location>
</feature>
<dbReference type="NCBIfam" id="TIGR00951">
    <property type="entry name" value="2A43"/>
    <property type="match status" value="1"/>
</dbReference>
<proteinExistence type="inferred from homology"/>
<dbReference type="GO" id="GO:0015293">
    <property type="term" value="F:symporter activity"/>
    <property type="evidence" value="ECO:0007669"/>
    <property type="project" value="UniProtKB-KW"/>
</dbReference>
<feature type="transmembrane region" description="Helical" evidence="14">
    <location>
        <begin position="249"/>
        <end position="269"/>
    </location>
</feature>
<evidence type="ECO:0000313" key="15">
    <source>
        <dbReference type="EMBL" id="KAK7100141.1"/>
    </source>
</evidence>
<keyword evidence="8 14" id="KW-0472">Membrane</keyword>
<comment type="similarity">
    <text evidence="2">Belongs to the cystinosin family.</text>
</comment>
<keyword evidence="6" id="KW-0769">Symport</keyword>
<accession>A0AAN9G9D7</accession>
<evidence type="ECO:0000256" key="1">
    <source>
        <dbReference type="ARBA" id="ARBA00004155"/>
    </source>
</evidence>
<evidence type="ECO:0000256" key="6">
    <source>
        <dbReference type="ARBA" id="ARBA00022847"/>
    </source>
</evidence>
<keyword evidence="7 14" id="KW-1133">Transmembrane helix</keyword>
<evidence type="ECO:0000256" key="9">
    <source>
        <dbReference type="ARBA" id="ARBA00023180"/>
    </source>
</evidence>
<dbReference type="SMART" id="SM00679">
    <property type="entry name" value="CTNS"/>
    <property type="match status" value="2"/>
</dbReference>
<keyword evidence="3" id="KW-0813">Transport</keyword>
<dbReference type="PANTHER" id="PTHR13131:SF5">
    <property type="entry name" value="CYSTINOSIN"/>
    <property type="match status" value="1"/>
</dbReference>
<evidence type="ECO:0000313" key="16">
    <source>
        <dbReference type="Proteomes" id="UP001374579"/>
    </source>
</evidence>
<comment type="subcellular location">
    <subcellularLocation>
        <location evidence="1">Lysosome membrane</location>
        <topology evidence="1">Multi-pass membrane protein</topology>
    </subcellularLocation>
</comment>
<gene>
    <name evidence="15" type="ORF">V1264_023136</name>
</gene>
<evidence type="ECO:0000256" key="12">
    <source>
        <dbReference type="ARBA" id="ARBA00055495"/>
    </source>
</evidence>
<evidence type="ECO:0000256" key="7">
    <source>
        <dbReference type="ARBA" id="ARBA00022989"/>
    </source>
</evidence>
<dbReference type="InterPro" id="IPR005282">
    <property type="entry name" value="LC_transporter"/>
</dbReference>
<dbReference type="Proteomes" id="UP001374579">
    <property type="component" value="Unassembled WGS sequence"/>
</dbReference>
<dbReference type="Pfam" id="PF04193">
    <property type="entry name" value="PQ-loop"/>
    <property type="match status" value="2"/>
</dbReference>
<evidence type="ECO:0000256" key="13">
    <source>
        <dbReference type="ARBA" id="ARBA00074957"/>
    </source>
</evidence>
<reference evidence="15 16" key="1">
    <citation type="submission" date="2024-02" db="EMBL/GenBank/DDBJ databases">
        <title>Chromosome-scale genome assembly of the rough periwinkle Littorina saxatilis.</title>
        <authorList>
            <person name="De Jode A."/>
            <person name="Faria R."/>
            <person name="Formenti G."/>
            <person name="Sims Y."/>
            <person name="Smith T.P."/>
            <person name="Tracey A."/>
            <person name="Wood J.M.D."/>
            <person name="Zagrodzka Z.B."/>
            <person name="Johannesson K."/>
            <person name="Butlin R.K."/>
            <person name="Leder E.H."/>
        </authorList>
    </citation>
    <scope>NUCLEOTIDE SEQUENCE [LARGE SCALE GENOMIC DNA]</scope>
    <source>
        <strain evidence="15">Snail1</strain>
        <tissue evidence="15">Muscle</tissue>
    </source>
</reference>
<dbReference type="PANTHER" id="PTHR13131">
    <property type="entry name" value="CYSTINOSIN"/>
    <property type="match status" value="1"/>
</dbReference>
<feature type="transmembrane region" description="Helical" evidence="14">
    <location>
        <begin position="349"/>
        <end position="370"/>
    </location>
</feature>